<dbReference type="Gene3D" id="3.40.50.300">
    <property type="entry name" value="P-loop containing nucleotide triphosphate hydrolases"/>
    <property type="match status" value="1"/>
</dbReference>
<organism evidence="10 11">
    <name type="scientific">Lithohypha guttulata</name>
    <dbReference type="NCBI Taxonomy" id="1690604"/>
    <lineage>
        <taxon>Eukaryota</taxon>
        <taxon>Fungi</taxon>
        <taxon>Dikarya</taxon>
        <taxon>Ascomycota</taxon>
        <taxon>Pezizomycotina</taxon>
        <taxon>Eurotiomycetes</taxon>
        <taxon>Chaetothyriomycetidae</taxon>
        <taxon>Chaetothyriales</taxon>
        <taxon>Trichomeriaceae</taxon>
        <taxon>Lithohypha</taxon>
    </lineage>
</organism>
<evidence type="ECO:0000256" key="5">
    <source>
        <dbReference type="ARBA" id="ARBA00023242"/>
    </source>
</evidence>
<dbReference type="Gene3D" id="1.10.8.60">
    <property type="match status" value="1"/>
</dbReference>
<evidence type="ECO:0000256" key="8">
    <source>
        <dbReference type="SAM" id="MobiDB-lite"/>
    </source>
</evidence>
<feature type="domain" description="AAA+ ATPase" evidence="9">
    <location>
        <begin position="191"/>
        <end position="329"/>
    </location>
</feature>
<dbReference type="FunFam" id="3.40.50.300:FF:000547">
    <property type="entry name" value="Cell division control protein"/>
    <property type="match status" value="1"/>
</dbReference>
<evidence type="ECO:0000313" key="11">
    <source>
        <dbReference type="Proteomes" id="UP001309876"/>
    </source>
</evidence>
<dbReference type="EMBL" id="JAVRRJ010000001">
    <property type="protein sequence ID" value="KAK5090530.1"/>
    <property type="molecule type" value="Genomic_DNA"/>
</dbReference>
<dbReference type="PANTHER" id="PTHR10763:SF26">
    <property type="entry name" value="CELL DIVISION CONTROL PROTEIN 6 HOMOLOG"/>
    <property type="match status" value="1"/>
</dbReference>
<keyword evidence="3" id="KW-0132">Cell division</keyword>
<evidence type="ECO:0000313" key="10">
    <source>
        <dbReference type="EMBL" id="KAK5090530.1"/>
    </source>
</evidence>
<keyword evidence="5" id="KW-0539">Nucleus</keyword>
<dbReference type="PANTHER" id="PTHR10763">
    <property type="entry name" value="CELL DIVISION CONTROL PROTEIN 6-RELATED"/>
    <property type="match status" value="1"/>
</dbReference>
<dbReference type="Pfam" id="PF13191">
    <property type="entry name" value="AAA_16"/>
    <property type="match status" value="1"/>
</dbReference>
<name>A0AAN7T6S6_9EURO</name>
<evidence type="ECO:0000256" key="6">
    <source>
        <dbReference type="ARBA" id="ARBA00023306"/>
    </source>
</evidence>
<dbReference type="InterPro" id="IPR015163">
    <property type="entry name" value="Cdc6_C"/>
</dbReference>
<comment type="subcellular location">
    <subcellularLocation>
        <location evidence="1">Nucleus</location>
    </subcellularLocation>
</comment>
<accession>A0AAN7T6S6</accession>
<dbReference type="InterPro" id="IPR003593">
    <property type="entry name" value="AAA+_ATPase"/>
</dbReference>
<keyword evidence="4" id="KW-0235">DNA replication</keyword>
<protein>
    <recommendedName>
        <fullName evidence="7">Cell division control protein</fullName>
    </recommendedName>
</protein>
<evidence type="ECO:0000256" key="4">
    <source>
        <dbReference type="ARBA" id="ARBA00022705"/>
    </source>
</evidence>
<dbReference type="Proteomes" id="UP001309876">
    <property type="component" value="Unassembled WGS sequence"/>
</dbReference>
<evidence type="ECO:0000256" key="3">
    <source>
        <dbReference type="ARBA" id="ARBA00022618"/>
    </source>
</evidence>
<sequence length="609" mass="66546">MGTTVLGKRSRNSWTEEIASSQPPRKRTDRRSNPQIYEDAAAIAAQIPAHAVAKSVSVRSSKSSALSPKSRPTSTFERVDIELPDVPSSIPEYNENCPPVGASASTPSTIRFKNVLDGTPSTPKRRVRLLGGLFTPQTPRAYDATASRSENVYTRARQLFAQSTSPSKLIGRDIERQQVRNCLNNAKSTRCGGCTYISGPPGTGKSALVHEVLEDFKEDPAFCVSVINCVSLRTAAQVYGKLVEDFCSTSSTKSTPEVRLRRLFTSKSGKTNHVVMLDEIDSLVDAECEVLYNLFDWALHPSSSLTLIGIANALDLTDRFLPRLKSKGLKPQLLPFTPYTSQQISTIITDKLRTLLPKDTTVATDFVPCIHPAAVQLCGKKIASQTGDLRKAFNLIRKAIDQVEKECLAKQAQDSPSKRALTEVVNVSKEAGISAKTPRQCQLSFTAENAPRASIAHMAKLASSIFNNGTSSRLAGLNLQQKAVLCSIISKESRRQQRDPYITPTKSTNKAPTVGELFTKYTLLCRRDDGILQPLKDTEFRDVVASLETLGLVHESKARSSGLLTPSSSSRNREMHNDRAIASVVAEKEMRESLVGAGADLLKRLLDEA</sequence>
<dbReference type="GO" id="GO:0005634">
    <property type="term" value="C:nucleus"/>
    <property type="evidence" value="ECO:0007669"/>
    <property type="project" value="UniProtKB-SubCell"/>
</dbReference>
<dbReference type="InterPro" id="IPR041664">
    <property type="entry name" value="AAA_16"/>
</dbReference>
<dbReference type="GO" id="GO:0006270">
    <property type="term" value="P:DNA replication initiation"/>
    <property type="evidence" value="ECO:0007669"/>
    <property type="project" value="UniProtKB-UniRule"/>
</dbReference>
<dbReference type="InterPro" id="IPR054425">
    <property type="entry name" value="Cdc6_ORC1-like_ATPase_lid"/>
</dbReference>
<feature type="region of interest" description="Disordered" evidence="8">
    <location>
        <begin position="1"/>
        <end position="35"/>
    </location>
</feature>
<dbReference type="SUPFAM" id="SSF52540">
    <property type="entry name" value="P-loop containing nucleoside triphosphate hydrolases"/>
    <property type="match status" value="1"/>
</dbReference>
<dbReference type="PIRSF" id="PIRSF001767">
    <property type="entry name" value="Cdc6"/>
    <property type="match status" value="1"/>
</dbReference>
<evidence type="ECO:0000256" key="1">
    <source>
        <dbReference type="ARBA" id="ARBA00004123"/>
    </source>
</evidence>
<comment type="caution">
    <text evidence="10">The sequence shown here is derived from an EMBL/GenBank/DDBJ whole genome shotgun (WGS) entry which is preliminary data.</text>
</comment>
<dbReference type="Pfam" id="PF22606">
    <property type="entry name" value="Cdc6-ORC-like_ATPase_lid"/>
    <property type="match status" value="1"/>
</dbReference>
<dbReference type="SMART" id="SM00382">
    <property type="entry name" value="AAA"/>
    <property type="match status" value="1"/>
</dbReference>
<dbReference type="GO" id="GO:0051301">
    <property type="term" value="P:cell division"/>
    <property type="evidence" value="ECO:0007669"/>
    <property type="project" value="UniProtKB-UniRule"/>
</dbReference>
<dbReference type="InterPro" id="IPR027417">
    <property type="entry name" value="P-loop_NTPase"/>
</dbReference>
<dbReference type="AlphaFoldDB" id="A0AAN7T6S6"/>
<dbReference type="Gene3D" id="1.10.10.10">
    <property type="entry name" value="Winged helix-like DNA-binding domain superfamily/Winged helix DNA-binding domain"/>
    <property type="match status" value="1"/>
</dbReference>
<feature type="compositionally biased region" description="Polar residues" evidence="8">
    <location>
        <begin position="12"/>
        <end position="23"/>
    </location>
</feature>
<dbReference type="InterPro" id="IPR050311">
    <property type="entry name" value="ORC1/CDC6"/>
</dbReference>
<reference evidence="10 11" key="1">
    <citation type="submission" date="2023-08" db="EMBL/GenBank/DDBJ databases">
        <title>Black Yeasts Isolated from many extreme environments.</title>
        <authorList>
            <person name="Coleine C."/>
            <person name="Stajich J.E."/>
            <person name="Selbmann L."/>
        </authorList>
    </citation>
    <scope>NUCLEOTIDE SEQUENCE [LARGE SCALE GENOMIC DNA]</scope>
    <source>
        <strain evidence="10 11">CCFEE 5910</strain>
    </source>
</reference>
<keyword evidence="11" id="KW-1185">Reference proteome</keyword>
<dbReference type="CDD" id="cd00009">
    <property type="entry name" value="AAA"/>
    <property type="match status" value="1"/>
</dbReference>
<dbReference type="GO" id="GO:0003688">
    <property type="term" value="F:DNA replication origin binding"/>
    <property type="evidence" value="ECO:0007669"/>
    <property type="project" value="TreeGrafter"/>
</dbReference>
<dbReference type="GO" id="GO:0033314">
    <property type="term" value="P:mitotic DNA replication checkpoint signaling"/>
    <property type="evidence" value="ECO:0007669"/>
    <property type="project" value="TreeGrafter"/>
</dbReference>
<gene>
    <name evidence="10" type="primary">CDC6</name>
    <name evidence="10" type="ORF">LTR05_000703</name>
</gene>
<evidence type="ECO:0000256" key="7">
    <source>
        <dbReference type="PIRNR" id="PIRNR001767"/>
    </source>
</evidence>
<proteinExistence type="inferred from homology"/>
<comment type="similarity">
    <text evidence="2 7">Belongs to the CDC6/cdc18 family.</text>
</comment>
<keyword evidence="6" id="KW-0131">Cell cycle</keyword>
<evidence type="ECO:0000259" key="9">
    <source>
        <dbReference type="SMART" id="SM00382"/>
    </source>
</evidence>
<dbReference type="InterPro" id="IPR016314">
    <property type="entry name" value="Cdc6/18"/>
</dbReference>
<dbReference type="InterPro" id="IPR036388">
    <property type="entry name" value="WH-like_DNA-bd_sf"/>
</dbReference>
<evidence type="ECO:0000256" key="2">
    <source>
        <dbReference type="ARBA" id="ARBA00006184"/>
    </source>
</evidence>
<dbReference type="Pfam" id="PF09079">
    <property type="entry name" value="WHD_Cdc6"/>
    <property type="match status" value="1"/>
</dbReference>